<proteinExistence type="predicted"/>
<protein>
    <submittedName>
        <fullName evidence="1">Uncharacterized protein</fullName>
    </submittedName>
</protein>
<accession>A0ABN7PF45</accession>
<name>A0ABN7PF45_TIMPD</name>
<sequence length="139" mass="15690">MPTSAGCLADPGVKSRALLRAERRRVPGFLFLPGDNDIGGEDQPLTLSKMKRFQETFNQPELIQLDGVDLFKVNRLAYAVPHPEEHGVRLLNNRTRVVLTHLPLLFLPSGFVQQANTRVVRQTKWPLKRLKLLSNVAEV</sequence>
<evidence type="ECO:0000313" key="2">
    <source>
        <dbReference type="Proteomes" id="UP001153148"/>
    </source>
</evidence>
<organism evidence="1 2">
    <name type="scientific">Timema podura</name>
    <name type="common">Walking stick</name>
    <dbReference type="NCBI Taxonomy" id="61482"/>
    <lineage>
        <taxon>Eukaryota</taxon>
        <taxon>Metazoa</taxon>
        <taxon>Ecdysozoa</taxon>
        <taxon>Arthropoda</taxon>
        <taxon>Hexapoda</taxon>
        <taxon>Insecta</taxon>
        <taxon>Pterygota</taxon>
        <taxon>Neoptera</taxon>
        <taxon>Polyneoptera</taxon>
        <taxon>Phasmatodea</taxon>
        <taxon>Timematodea</taxon>
        <taxon>Timematoidea</taxon>
        <taxon>Timematidae</taxon>
        <taxon>Timema</taxon>
    </lineage>
</organism>
<gene>
    <name evidence="1" type="ORF">TPAB3V08_LOCUS11120</name>
</gene>
<dbReference type="Proteomes" id="UP001153148">
    <property type="component" value="Unassembled WGS sequence"/>
</dbReference>
<keyword evidence="2" id="KW-1185">Reference proteome</keyword>
<comment type="caution">
    <text evidence="1">The sequence shown here is derived from an EMBL/GenBank/DDBJ whole genome shotgun (WGS) entry which is preliminary data.</text>
</comment>
<dbReference type="EMBL" id="CAJPIN010032140">
    <property type="protein sequence ID" value="CAG2064173.1"/>
    <property type="molecule type" value="Genomic_DNA"/>
</dbReference>
<evidence type="ECO:0000313" key="1">
    <source>
        <dbReference type="EMBL" id="CAG2064173.1"/>
    </source>
</evidence>
<reference evidence="1" key="1">
    <citation type="submission" date="2021-03" db="EMBL/GenBank/DDBJ databases">
        <authorList>
            <person name="Tran Van P."/>
        </authorList>
    </citation>
    <scope>NUCLEOTIDE SEQUENCE</scope>
</reference>